<keyword evidence="1" id="KW-0472">Membrane</keyword>
<keyword evidence="3" id="KW-1185">Reference proteome</keyword>
<keyword evidence="1" id="KW-1133">Transmembrane helix</keyword>
<evidence type="ECO:0000256" key="1">
    <source>
        <dbReference type="SAM" id="Phobius"/>
    </source>
</evidence>
<gene>
    <name evidence="2" type="ORF">DHEL01_v203419</name>
</gene>
<dbReference type="OrthoDB" id="10361654at2759"/>
<feature type="transmembrane region" description="Helical" evidence="1">
    <location>
        <begin position="57"/>
        <end position="75"/>
    </location>
</feature>
<sequence length="121" mass="12926">MSSITTTVTSPPISKMPTTKLRRRSRVAWLEPIDSYESPALSPLHLKDVFVLDSLNSYTWVALAGILWSLVLTVLGVGRPALFGGVVVVHCAVVGLVAGIAAISARVWPTVEAVEAVEDET</sequence>
<keyword evidence="1" id="KW-0812">Transmembrane</keyword>
<organism evidence="2 3">
    <name type="scientific">Diaporthe helianthi</name>
    <dbReference type="NCBI Taxonomy" id="158607"/>
    <lineage>
        <taxon>Eukaryota</taxon>
        <taxon>Fungi</taxon>
        <taxon>Dikarya</taxon>
        <taxon>Ascomycota</taxon>
        <taxon>Pezizomycotina</taxon>
        <taxon>Sordariomycetes</taxon>
        <taxon>Sordariomycetidae</taxon>
        <taxon>Diaporthales</taxon>
        <taxon>Diaporthaceae</taxon>
        <taxon>Diaporthe</taxon>
    </lineage>
</organism>
<evidence type="ECO:0008006" key="4">
    <source>
        <dbReference type="Google" id="ProtNLM"/>
    </source>
</evidence>
<reference evidence="2" key="1">
    <citation type="submission" date="2017-09" db="EMBL/GenBank/DDBJ databases">
        <title>Polyketide synthases of a Diaporthe helianthi virulent isolate.</title>
        <authorList>
            <person name="Baroncelli R."/>
        </authorList>
    </citation>
    <scope>NUCLEOTIDE SEQUENCE [LARGE SCALE GENOMIC DNA]</scope>
    <source>
        <strain evidence="2">7/96</strain>
    </source>
</reference>
<evidence type="ECO:0000313" key="3">
    <source>
        <dbReference type="Proteomes" id="UP000094444"/>
    </source>
</evidence>
<name>A0A2P5I6S8_DIAHE</name>
<dbReference type="EMBL" id="MAVT02000206">
    <property type="protein sequence ID" value="POS78177.1"/>
    <property type="molecule type" value="Genomic_DNA"/>
</dbReference>
<dbReference type="InParanoid" id="A0A2P5I6S8"/>
<evidence type="ECO:0000313" key="2">
    <source>
        <dbReference type="EMBL" id="POS78177.1"/>
    </source>
</evidence>
<dbReference type="AlphaFoldDB" id="A0A2P5I6S8"/>
<proteinExistence type="predicted"/>
<comment type="caution">
    <text evidence="2">The sequence shown here is derived from an EMBL/GenBank/DDBJ whole genome shotgun (WGS) entry which is preliminary data.</text>
</comment>
<feature type="transmembrane region" description="Helical" evidence="1">
    <location>
        <begin position="82"/>
        <end position="103"/>
    </location>
</feature>
<dbReference type="Proteomes" id="UP000094444">
    <property type="component" value="Unassembled WGS sequence"/>
</dbReference>
<protein>
    <recommendedName>
        <fullName evidence="4">Transmembrane protein</fullName>
    </recommendedName>
</protein>
<accession>A0A2P5I6S8</accession>